<evidence type="ECO:0000256" key="1">
    <source>
        <dbReference type="SAM" id="Phobius"/>
    </source>
</evidence>
<dbReference type="Proteomes" id="UP000182444">
    <property type="component" value="Chromosome 1B"/>
</dbReference>
<keyword evidence="1" id="KW-1133">Transmembrane helix</keyword>
<sequence>MGLTGSCSGSQNLAFGTYCSSDSLALCSDWMKETKGKKTRRLALIASWTYWLFALSSLRALWFLALIASSGVYGSDSWLWRCNLLCTLVAMVLASMARTHSSILAYGRGSFDHFFSKWRLSVQIFALARLSLLAAASRLVPGRLSTVGSLGRRWHRWLGQLCSAGWLFALAAALNQQASSLLMAYDSWLRRQYVLARFSHHEALAHTRTLVQTHTRFSVRHCLGGVVTVALYRDSTWESFTHSRCDFHAGYI</sequence>
<gene>
    <name evidence="2" type="ORF">YALI1_B27615g</name>
</gene>
<feature type="transmembrane region" description="Helical" evidence="1">
    <location>
        <begin position="78"/>
        <end position="97"/>
    </location>
</feature>
<dbReference type="VEuPathDB" id="FungiDB:YALI1_B27615g"/>
<dbReference type="GeneID" id="94582779"/>
<keyword evidence="1" id="KW-0812">Transmembrane</keyword>
<evidence type="ECO:0000313" key="3">
    <source>
        <dbReference type="Proteomes" id="UP000182444"/>
    </source>
</evidence>
<keyword evidence="1" id="KW-0472">Membrane</keyword>
<dbReference type="AlphaFoldDB" id="A0A1D8N8Q8"/>
<proteinExistence type="predicted"/>
<feature type="transmembrane region" description="Helical" evidence="1">
    <location>
        <begin position="42"/>
        <end position="66"/>
    </location>
</feature>
<dbReference type="EMBL" id="CP017554">
    <property type="protein sequence ID" value="AOW02016.1"/>
    <property type="molecule type" value="Genomic_DNA"/>
</dbReference>
<protein>
    <submittedName>
        <fullName evidence="2">Uncharacterized protein</fullName>
    </submittedName>
</protein>
<evidence type="ECO:0000313" key="2">
    <source>
        <dbReference type="EMBL" id="AOW02016.1"/>
    </source>
</evidence>
<accession>A0A1D8N8Q8</accession>
<reference evidence="2 3" key="1">
    <citation type="journal article" date="2016" name="PLoS ONE">
        <title>Sequence Assembly of Yarrowia lipolytica Strain W29/CLIB89 Shows Transposable Element Diversity.</title>
        <authorList>
            <person name="Magnan C."/>
            <person name="Yu J."/>
            <person name="Chang I."/>
            <person name="Jahn E."/>
            <person name="Kanomata Y."/>
            <person name="Wu J."/>
            <person name="Zeller M."/>
            <person name="Oakes M."/>
            <person name="Baldi P."/>
            <person name="Sandmeyer S."/>
        </authorList>
    </citation>
    <scope>NUCLEOTIDE SEQUENCE [LARGE SCALE GENOMIC DNA]</scope>
    <source>
        <strain evidence="3">CLIB89(W29)</strain>
    </source>
</reference>
<name>A0A1D8N8Q8_YARLL</name>
<dbReference type="RefSeq" id="XP_068138238.1">
    <property type="nucleotide sequence ID" value="XM_068282137.1"/>
</dbReference>
<organism evidence="2 3">
    <name type="scientific">Yarrowia lipolytica</name>
    <name type="common">Candida lipolytica</name>
    <dbReference type="NCBI Taxonomy" id="4952"/>
    <lineage>
        <taxon>Eukaryota</taxon>
        <taxon>Fungi</taxon>
        <taxon>Dikarya</taxon>
        <taxon>Ascomycota</taxon>
        <taxon>Saccharomycotina</taxon>
        <taxon>Dipodascomycetes</taxon>
        <taxon>Dipodascales</taxon>
        <taxon>Dipodascales incertae sedis</taxon>
        <taxon>Yarrowia</taxon>
    </lineage>
</organism>